<sequence>MWVARYRGRRDRNVAVSIWAPCNPPNSLMVSLSNHAQQHCHPANHQPSRHPINLQTKIIVATYPRSPNLSYPMPVLSMGSCFRSRSKVGKDG</sequence>
<evidence type="ECO:0000313" key="2">
    <source>
        <dbReference type="Proteomes" id="UP000253324"/>
    </source>
</evidence>
<accession>A0A368YI14</accession>
<dbReference type="Proteomes" id="UP000253324">
    <property type="component" value="Unassembled WGS sequence"/>
</dbReference>
<protein>
    <submittedName>
        <fullName evidence="1">Uncharacterized protein</fullName>
    </submittedName>
</protein>
<comment type="caution">
    <text evidence="1">The sequence shown here is derived from an EMBL/GenBank/DDBJ whole genome shotgun (WGS) entry which is preliminary data.</text>
</comment>
<proteinExistence type="predicted"/>
<organism evidence="1 2">
    <name type="scientific">Phyllobacterium bourgognense</name>
    <dbReference type="NCBI Taxonomy" id="314236"/>
    <lineage>
        <taxon>Bacteria</taxon>
        <taxon>Pseudomonadati</taxon>
        <taxon>Pseudomonadota</taxon>
        <taxon>Alphaproteobacteria</taxon>
        <taxon>Hyphomicrobiales</taxon>
        <taxon>Phyllobacteriaceae</taxon>
        <taxon>Phyllobacterium</taxon>
    </lineage>
</organism>
<name>A0A368YI14_9HYPH</name>
<evidence type="ECO:0000313" key="1">
    <source>
        <dbReference type="EMBL" id="RCW79289.1"/>
    </source>
</evidence>
<dbReference type="EMBL" id="QPJM01000018">
    <property type="protein sequence ID" value="RCW79289.1"/>
    <property type="molecule type" value="Genomic_DNA"/>
</dbReference>
<feature type="non-terminal residue" evidence="1">
    <location>
        <position position="92"/>
    </location>
</feature>
<keyword evidence="2" id="KW-1185">Reference proteome</keyword>
<dbReference type="AlphaFoldDB" id="A0A368YI14"/>
<gene>
    <name evidence="1" type="ORF">C7476_1181</name>
</gene>
<reference evidence="1 2" key="1">
    <citation type="submission" date="2018-07" db="EMBL/GenBank/DDBJ databases">
        <title>Genomic Encyclopedia of Type Strains, Phase III (KMG-III): the genomes of soil and plant-associated and newly described type strains.</title>
        <authorList>
            <person name="Whitman W."/>
        </authorList>
    </citation>
    <scope>NUCLEOTIDE SEQUENCE [LARGE SCALE GENOMIC DNA]</scope>
    <source>
        <strain evidence="1 2">31-25a</strain>
    </source>
</reference>